<feature type="region of interest" description="Disordered" evidence="1">
    <location>
        <begin position="213"/>
        <end position="243"/>
    </location>
</feature>
<dbReference type="AlphaFoldDB" id="A0AAW0BL12"/>
<protein>
    <submittedName>
        <fullName evidence="2">Uncharacterized protein</fullName>
    </submittedName>
</protein>
<gene>
    <name evidence="2" type="ORF">VNI00_015831</name>
</gene>
<proteinExistence type="predicted"/>
<organism evidence="2 3">
    <name type="scientific">Paramarasmius palmivorus</name>
    <dbReference type="NCBI Taxonomy" id="297713"/>
    <lineage>
        <taxon>Eukaryota</taxon>
        <taxon>Fungi</taxon>
        <taxon>Dikarya</taxon>
        <taxon>Basidiomycota</taxon>
        <taxon>Agaricomycotina</taxon>
        <taxon>Agaricomycetes</taxon>
        <taxon>Agaricomycetidae</taxon>
        <taxon>Agaricales</taxon>
        <taxon>Marasmiineae</taxon>
        <taxon>Marasmiaceae</taxon>
        <taxon>Paramarasmius</taxon>
    </lineage>
</organism>
<comment type="caution">
    <text evidence="2">The sequence shown here is derived from an EMBL/GenBank/DDBJ whole genome shotgun (WGS) entry which is preliminary data.</text>
</comment>
<dbReference type="Proteomes" id="UP001383192">
    <property type="component" value="Unassembled WGS sequence"/>
</dbReference>
<evidence type="ECO:0000313" key="2">
    <source>
        <dbReference type="EMBL" id="KAK7026000.1"/>
    </source>
</evidence>
<accession>A0AAW0BL12</accession>
<name>A0AAW0BL12_9AGAR</name>
<reference evidence="2 3" key="1">
    <citation type="submission" date="2024-01" db="EMBL/GenBank/DDBJ databases">
        <title>A draft genome for a cacao thread blight-causing isolate of Paramarasmius palmivorus.</title>
        <authorList>
            <person name="Baruah I.K."/>
            <person name="Bukari Y."/>
            <person name="Amoako-Attah I."/>
            <person name="Meinhardt L.W."/>
            <person name="Bailey B.A."/>
            <person name="Cohen S.P."/>
        </authorList>
    </citation>
    <scope>NUCLEOTIDE SEQUENCE [LARGE SCALE GENOMIC DNA]</scope>
    <source>
        <strain evidence="2 3">GH-12</strain>
    </source>
</reference>
<keyword evidence="3" id="KW-1185">Reference proteome</keyword>
<evidence type="ECO:0000256" key="1">
    <source>
        <dbReference type="SAM" id="MobiDB-lite"/>
    </source>
</evidence>
<evidence type="ECO:0000313" key="3">
    <source>
        <dbReference type="Proteomes" id="UP001383192"/>
    </source>
</evidence>
<dbReference type="EMBL" id="JAYKXP010000109">
    <property type="protein sequence ID" value="KAK7026000.1"/>
    <property type="molecule type" value="Genomic_DNA"/>
</dbReference>
<sequence>MNDDTHHIDTWLITILRIKGIEHLNGGKSLRQHVRMVLESAEDTKWFREVETSLGVDGQNCNRMNRLEMPSAIERSWRIRVEVYIRPRKRKNSRRSKNIISGSCSYTVDELFKLERASSGTFQFDHVHIPALTQYFAPTGHLQLRIDPVIKSRRGNVVRRGTSSNGLSFLCAQLQRRRSCARMGHHGCEWLPEDRYEEYLYQLKEETCTTPQIPRIYSNTPGSTESLPNTSDNETTSITSKETTLRKRKKYRGYLVNSDDEFNDYTEDEDEDEDWLQPETASDWEEGQEHGLQNVSLIGIFALLHPILPIHTGSEPSIDEGFGEFLSHLEGSLCKLTVYGHLCRIAKFLIFSHPLASQDTSQPTYTFSRYLPVMFRPGSTKCTFKNEESKQQAELLYERVTKEWRVSGQVLLGLAA</sequence>
<feature type="compositionally biased region" description="Polar residues" evidence="1">
    <location>
        <begin position="213"/>
        <end position="242"/>
    </location>
</feature>